<dbReference type="PANTHER" id="PTHR22923:SF116">
    <property type="entry name" value="C1Q DOMAIN-CONTAINING PROTEIN"/>
    <property type="match status" value="1"/>
</dbReference>
<dbReference type="Proteomes" id="UP001186944">
    <property type="component" value="Unassembled WGS sequence"/>
</dbReference>
<dbReference type="Pfam" id="PF00386">
    <property type="entry name" value="C1q"/>
    <property type="match status" value="1"/>
</dbReference>
<comment type="subcellular location">
    <subcellularLocation>
        <location evidence="1">Secreted</location>
    </subcellularLocation>
</comment>
<keyword evidence="3 5" id="KW-0732">Signal</keyword>
<feature type="signal peptide" evidence="5">
    <location>
        <begin position="1"/>
        <end position="22"/>
    </location>
</feature>
<organism evidence="7 8">
    <name type="scientific">Pinctada imbricata</name>
    <name type="common">Atlantic pearl-oyster</name>
    <name type="synonym">Pinctada martensii</name>
    <dbReference type="NCBI Taxonomy" id="66713"/>
    <lineage>
        <taxon>Eukaryota</taxon>
        <taxon>Metazoa</taxon>
        <taxon>Spiralia</taxon>
        <taxon>Lophotrochozoa</taxon>
        <taxon>Mollusca</taxon>
        <taxon>Bivalvia</taxon>
        <taxon>Autobranchia</taxon>
        <taxon>Pteriomorphia</taxon>
        <taxon>Pterioida</taxon>
        <taxon>Pterioidea</taxon>
        <taxon>Pteriidae</taxon>
        <taxon>Pinctada</taxon>
    </lineage>
</organism>
<sequence length="297" mass="33723">MASQIWILCIICCLHLIAQSTGDNISSQYQKEKDPFQALHGLNLMTTVIETCQKLLNTDTNERSMDKLMQKIGNIEQKLKSKDKEFEKIKDDLMKLITTFEGDLKSKLANLDEKVSNVELNVNSTLQAMKTESVEDFKEQDLQLSILRGEMRNFTESIARIKEDIKPSVSFSSYKTKIMKDSQIGVPVVFEGVRDNYGNAYNTRTGIFTAPVNGTYYFYVTILSLNAYAEYAMYKESTVILNILADRSSGYDKATGSVVVHLDKGNKVSVKPSFPSHGKFYAHHYWSNFGGFLVHRR</sequence>
<dbReference type="AlphaFoldDB" id="A0AA89C8Q5"/>
<dbReference type="PROSITE" id="PS50871">
    <property type="entry name" value="C1Q"/>
    <property type="match status" value="1"/>
</dbReference>
<dbReference type="InterPro" id="IPR008983">
    <property type="entry name" value="Tumour_necrosis_fac-like_dom"/>
</dbReference>
<name>A0AA89C8Q5_PINIB</name>
<evidence type="ECO:0000256" key="1">
    <source>
        <dbReference type="ARBA" id="ARBA00004613"/>
    </source>
</evidence>
<accession>A0AA89C8Q5</accession>
<evidence type="ECO:0000259" key="6">
    <source>
        <dbReference type="PROSITE" id="PS50871"/>
    </source>
</evidence>
<dbReference type="InterPro" id="IPR001073">
    <property type="entry name" value="C1q_dom"/>
</dbReference>
<dbReference type="GO" id="GO:0005576">
    <property type="term" value="C:extracellular region"/>
    <property type="evidence" value="ECO:0007669"/>
    <property type="project" value="UniProtKB-SubCell"/>
</dbReference>
<evidence type="ECO:0000256" key="3">
    <source>
        <dbReference type="ARBA" id="ARBA00022729"/>
    </source>
</evidence>
<reference evidence="7" key="1">
    <citation type="submission" date="2019-08" db="EMBL/GenBank/DDBJ databases">
        <title>The improved chromosome-level genome for the pearl oyster Pinctada fucata martensii using PacBio sequencing and Hi-C.</title>
        <authorList>
            <person name="Zheng Z."/>
        </authorList>
    </citation>
    <scope>NUCLEOTIDE SEQUENCE</scope>
    <source>
        <strain evidence="7">ZZ-2019</strain>
        <tissue evidence="7">Adductor muscle</tissue>
    </source>
</reference>
<feature type="coiled-coil region" evidence="4">
    <location>
        <begin position="65"/>
        <end position="92"/>
    </location>
</feature>
<evidence type="ECO:0000256" key="2">
    <source>
        <dbReference type="ARBA" id="ARBA00022525"/>
    </source>
</evidence>
<proteinExistence type="predicted"/>
<evidence type="ECO:0000256" key="5">
    <source>
        <dbReference type="SAM" id="SignalP"/>
    </source>
</evidence>
<gene>
    <name evidence="7" type="ORF">FSP39_024816</name>
</gene>
<dbReference type="SMART" id="SM00110">
    <property type="entry name" value="C1Q"/>
    <property type="match status" value="1"/>
</dbReference>
<evidence type="ECO:0000313" key="8">
    <source>
        <dbReference type="Proteomes" id="UP001186944"/>
    </source>
</evidence>
<feature type="chain" id="PRO_5041709457" description="C1q domain-containing protein" evidence="5">
    <location>
        <begin position="23"/>
        <end position="297"/>
    </location>
</feature>
<dbReference type="EMBL" id="VSWD01000005">
    <property type="protein sequence ID" value="KAK3104148.1"/>
    <property type="molecule type" value="Genomic_DNA"/>
</dbReference>
<dbReference type="PRINTS" id="PR00007">
    <property type="entry name" value="COMPLEMNTC1Q"/>
</dbReference>
<protein>
    <recommendedName>
        <fullName evidence="6">C1q domain-containing protein</fullName>
    </recommendedName>
</protein>
<evidence type="ECO:0000256" key="4">
    <source>
        <dbReference type="SAM" id="Coils"/>
    </source>
</evidence>
<dbReference type="InterPro" id="IPR050822">
    <property type="entry name" value="Cerebellin_Synaptic_Org"/>
</dbReference>
<dbReference type="Gene3D" id="2.60.120.40">
    <property type="match status" value="1"/>
</dbReference>
<keyword evidence="8" id="KW-1185">Reference proteome</keyword>
<dbReference type="PANTHER" id="PTHR22923">
    <property type="entry name" value="CEREBELLIN-RELATED"/>
    <property type="match status" value="1"/>
</dbReference>
<keyword evidence="4" id="KW-0175">Coiled coil</keyword>
<evidence type="ECO:0000313" key="7">
    <source>
        <dbReference type="EMBL" id="KAK3104148.1"/>
    </source>
</evidence>
<comment type="caution">
    <text evidence="7">The sequence shown here is derived from an EMBL/GenBank/DDBJ whole genome shotgun (WGS) entry which is preliminary data.</text>
</comment>
<feature type="domain" description="C1q" evidence="6">
    <location>
        <begin position="164"/>
        <end position="297"/>
    </location>
</feature>
<keyword evidence="2" id="KW-0964">Secreted</keyword>
<dbReference type="SUPFAM" id="SSF49842">
    <property type="entry name" value="TNF-like"/>
    <property type="match status" value="1"/>
</dbReference>